<protein>
    <submittedName>
        <fullName evidence="8">Uncharacterized protein</fullName>
    </submittedName>
</protein>
<dbReference type="InterPro" id="IPR017930">
    <property type="entry name" value="Myb_dom"/>
</dbReference>
<dbReference type="InterPro" id="IPR051575">
    <property type="entry name" value="Myb-like_DNA-bd"/>
</dbReference>
<dbReference type="PANTHER" id="PTHR46621:SF1">
    <property type="entry name" value="SNRNA-ACTIVATING PROTEIN COMPLEX SUBUNIT 4"/>
    <property type="match status" value="1"/>
</dbReference>
<evidence type="ECO:0000256" key="1">
    <source>
        <dbReference type="ARBA" id="ARBA00023015"/>
    </source>
</evidence>
<dbReference type="InterPro" id="IPR009057">
    <property type="entry name" value="Homeodomain-like_sf"/>
</dbReference>
<dbReference type="GO" id="GO:0042795">
    <property type="term" value="P:snRNA transcription by RNA polymerase II"/>
    <property type="evidence" value="ECO:0007669"/>
    <property type="project" value="TreeGrafter"/>
</dbReference>
<evidence type="ECO:0000313" key="9">
    <source>
        <dbReference type="Proteomes" id="UP000092730"/>
    </source>
</evidence>
<feature type="domain" description="HTH myb-type" evidence="7">
    <location>
        <begin position="72"/>
        <end position="126"/>
    </location>
</feature>
<evidence type="ECO:0000259" key="6">
    <source>
        <dbReference type="PROSITE" id="PS50090"/>
    </source>
</evidence>
<feature type="domain" description="Myb-like" evidence="6">
    <location>
        <begin position="129"/>
        <end position="174"/>
    </location>
</feature>
<gene>
    <name evidence="8" type="ORF">I302_101598</name>
</gene>
<keyword evidence="1" id="KW-0805">Transcription regulation</keyword>
<dbReference type="GO" id="GO:0000978">
    <property type="term" value="F:RNA polymerase II cis-regulatory region sequence-specific DNA binding"/>
    <property type="evidence" value="ECO:0007669"/>
    <property type="project" value="TreeGrafter"/>
</dbReference>
<evidence type="ECO:0000313" key="8">
    <source>
        <dbReference type="EMBL" id="WVW79629.1"/>
    </source>
</evidence>
<dbReference type="GO" id="GO:0042796">
    <property type="term" value="P:snRNA transcription by RNA polymerase III"/>
    <property type="evidence" value="ECO:0007669"/>
    <property type="project" value="TreeGrafter"/>
</dbReference>
<dbReference type="GeneID" id="30204678"/>
<dbReference type="AlphaFoldDB" id="A0AAJ8K2C1"/>
<dbReference type="Pfam" id="PF00249">
    <property type="entry name" value="Myb_DNA-binding"/>
    <property type="match status" value="1"/>
</dbReference>
<dbReference type="Proteomes" id="UP000092730">
    <property type="component" value="Chromosome 1"/>
</dbReference>
<dbReference type="CDD" id="cd00167">
    <property type="entry name" value="SANT"/>
    <property type="match status" value="3"/>
</dbReference>
<sequence>MSSDQDTVPSSSSRCPAMRRPWTQKEDAALILAVKQYGYSRGPGSAWSAVSAAVGGQRTNKDCRKRWFHSLDPNLRKGKWSSEEDAKLKSLYAQLGPQWKDIALKIPGRKDDQVSKRWRDVLNPELTPKRPWASMEDAMLLQLYEEHGSKWTVIADHIPGRSPLACRNRSRKYLKISSGTRDQRSQNSAVSVEEAIESPQVDTSDGDGSLDIYLKWPFPEVTNTANPDTTAFQFDYSVTQPPTSTESVLSGRTGAAEIPQINLQQLFDPTSSNNDGNVDHLGSEAISQWIASLNTDLTAIAPDSQPEISLSQNDNQQAQTSAPTTIDLQPAVKNVWGLLLALDSGKASVNVDAGLLRQLMSDANR</sequence>
<organism evidence="8 9">
    <name type="scientific">Kwoniella bestiolae CBS 10118</name>
    <dbReference type="NCBI Taxonomy" id="1296100"/>
    <lineage>
        <taxon>Eukaryota</taxon>
        <taxon>Fungi</taxon>
        <taxon>Dikarya</taxon>
        <taxon>Basidiomycota</taxon>
        <taxon>Agaricomycotina</taxon>
        <taxon>Tremellomycetes</taxon>
        <taxon>Tremellales</taxon>
        <taxon>Cryptococcaceae</taxon>
        <taxon>Kwoniella</taxon>
    </lineage>
</organism>
<dbReference type="GO" id="GO:0019185">
    <property type="term" value="C:snRNA-activating protein complex"/>
    <property type="evidence" value="ECO:0007669"/>
    <property type="project" value="TreeGrafter"/>
</dbReference>
<feature type="domain" description="Myb-like" evidence="6">
    <location>
        <begin position="19"/>
        <end position="71"/>
    </location>
</feature>
<reference evidence="8" key="1">
    <citation type="submission" date="2013-07" db="EMBL/GenBank/DDBJ databases">
        <authorList>
            <consortium name="The Broad Institute Genome Sequencing Platform"/>
            <person name="Cuomo C."/>
            <person name="Litvintseva A."/>
            <person name="Chen Y."/>
            <person name="Heitman J."/>
            <person name="Sun S."/>
            <person name="Springer D."/>
            <person name="Dromer F."/>
            <person name="Young S.K."/>
            <person name="Zeng Q."/>
            <person name="Gargeya S."/>
            <person name="Fitzgerald M."/>
            <person name="Abouelleil A."/>
            <person name="Alvarado L."/>
            <person name="Berlin A.M."/>
            <person name="Chapman S.B."/>
            <person name="Dewar J."/>
            <person name="Goldberg J."/>
            <person name="Griggs A."/>
            <person name="Gujja S."/>
            <person name="Hansen M."/>
            <person name="Howarth C."/>
            <person name="Imamovic A."/>
            <person name="Larimer J."/>
            <person name="McCowan C."/>
            <person name="Murphy C."/>
            <person name="Pearson M."/>
            <person name="Priest M."/>
            <person name="Roberts A."/>
            <person name="Saif S."/>
            <person name="Shea T."/>
            <person name="Sykes S."/>
            <person name="Wortman J."/>
            <person name="Nusbaum C."/>
            <person name="Birren B."/>
        </authorList>
    </citation>
    <scope>NUCLEOTIDE SEQUENCE</scope>
    <source>
        <strain evidence="8">CBS 10118</strain>
    </source>
</reference>
<dbReference type="KEGG" id="kbi:30204678"/>
<evidence type="ECO:0000256" key="5">
    <source>
        <dbReference type="SAM" id="MobiDB-lite"/>
    </source>
</evidence>
<feature type="domain" description="Myb-like" evidence="6">
    <location>
        <begin position="72"/>
        <end position="122"/>
    </location>
</feature>
<dbReference type="RefSeq" id="XP_065725385.1">
    <property type="nucleotide sequence ID" value="XM_065869313.1"/>
</dbReference>
<dbReference type="PROSITE" id="PS50090">
    <property type="entry name" value="MYB_LIKE"/>
    <property type="match status" value="3"/>
</dbReference>
<feature type="domain" description="HTH myb-type" evidence="7">
    <location>
        <begin position="129"/>
        <end position="178"/>
    </location>
</feature>
<feature type="region of interest" description="Disordered" evidence="5">
    <location>
        <begin position="176"/>
        <end position="206"/>
    </location>
</feature>
<evidence type="ECO:0000256" key="4">
    <source>
        <dbReference type="ARBA" id="ARBA00023242"/>
    </source>
</evidence>
<dbReference type="PANTHER" id="PTHR46621">
    <property type="entry name" value="SNRNA-ACTIVATING PROTEIN COMPLEX SUBUNIT 4"/>
    <property type="match status" value="1"/>
</dbReference>
<name>A0AAJ8K2C1_9TREE</name>
<dbReference type="PROSITE" id="PS51294">
    <property type="entry name" value="HTH_MYB"/>
    <property type="match status" value="3"/>
</dbReference>
<dbReference type="SUPFAM" id="SSF46689">
    <property type="entry name" value="Homeodomain-like"/>
    <property type="match status" value="2"/>
</dbReference>
<accession>A0AAJ8K2C1</accession>
<keyword evidence="3" id="KW-0804">Transcription</keyword>
<evidence type="ECO:0000259" key="7">
    <source>
        <dbReference type="PROSITE" id="PS51294"/>
    </source>
</evidence>
<evidence type="ECO:0000256" key="3">
    <source>
        <dbReference type="ARBA" id="ARBA00023163"/>
    </source>
</evidence>
<reference evidence="8" key="2">
    <citation type="submission" date="2024-02" db="EMBL/GenBank/DDBJ databases">
        <title>Comparative genomics of Cryptococcus and Kwoniella reveals pathogenesis evolution and contrasting modes of karyotype evolution via chromosome fusion or intercentromeric recombination.</title>
        <authorList>
            <person name="Coelho M.A."/>
            <person name="David-Palma M."/>
            <person name="Shea T."/>
            <person name="Bowers K."/>
            <person name="McGinley-Smith S."/>
            <person name="Mohammad A.W."/>
            <person name="Gnirke A."/>
            <person name="Yurkov A.M."/>
            <person name="Nowrousian M."/>
            <person name="Sun S."/>
            <person name="Cuomo C.A."/>
            <person name="Heitman J."/>
        </authorList>
    </citation>
    <scope>NUCLEOTIDE SEQUENCE</scope>
    <source>
        <strain evidence="8">CBS 10118</strain>
    </source>
</reference>
<dbReference type="SMART" id="SM00717">
    <property type="entry name" value="SANT"/>
    <property type="match status" value="3"/>
</dbReference>
<evidence type="ECO:0000256" key="2">
    <source>
        <dbReference type="ARBA" id="ARBA00023125"/>
    </source>
</evidence>
<keyword evidence="9" id="KW-1185">Reference proteome</keyword>
<dbReference type="EMBL" id="CP144541">
    <property type="protein sequence ID" value="WVW79629.1"/>
    <property type="molecule type" value="Genomic_DNA"/>
</dbReference>
<dbReference type="GO" id="GO:0001006">
    <property type="term" value="F:RNA polymerase III type 3 promoter sequence-specific DNA binding"/>
    <property type="evidence" value="ECO:0007669"/>
    <property type="project" value="TreeGrafter"/>
</dbReference>
<dbReference type="InterPro" id="IPR001005">
    <property type="entry name" value="SANT/Myb"/>
</dbReference>
<proteinExistence type="predicted"/>
<feature type="region of interest" description="Disordered" evidence="5">
    <location>
        <begin position="306"/>
        <end position="325"/>
    </location>
</feature>
<feature type="compositionally biased region" description="Low complexity" evidence="5">
    <location>
        <begin position="1"/>
        <end position="13"/>
    </location>
</feature>
<dbReference type="Gene3D" id="1.10.10.60">
    <property type="entry name" value="Homeodomain-like"/>
    <property type="match status" value="3"/>
</dbReference>
<keyword evidence="2" id="KW-0238">DNA-binding</keyword>
<dbReference type="Pfam" id="PF13921">
    <property type="entry name" value="Myb_DNA-bind_6"/>
    <property type="match status" value="1"/>
</dbReference>
<feature type="region of interest" description="Disordered" evidence="5">
    <location>
        <begin position="1"/>
        <end position="21"/>
    </location>
</feature>
<feature type="domain" description="HTH myb-type" evidence="7">
    <location>
        <begin position="19"/>
        <end position="67"/>
    </location>
</feature>
<feature type="compositionally biased region" description="Polar residues" evidence="5">
    <location>
        <begin position="177"/>
        <end position="190"/>
    </location>
</feature>
<keyword evidence="4" id="KW-0539">Nucleus</keyword>